<dbReference type="SUPFAM" id="SSF54236">
    <property type="entry name" value="Ubiquitin-like"/>
    <property type="match status" value="1"/>
</dbReference>
<feature type="domain" description="Ubiquitin-like" evidence="17">
    <location>
        <begin position="694"/>
        <end position="784"/>
    </location>
</feature>
<evidence type="ECO:0000256" key="15">
    <source>
        <dbReference type="SAM" id="Coils"/>
    </source>
</evidence>
<keyword evidence="7" id="KW-0677">Repeat</keyword>
<dbReference type="Proteomes" id="UP000324091">
    <property type="component" value="Chromosome 5"/>
</dbReference>
<dbReference type="InterPro" id="IPR045146">
    <property type="entry name" value="SF3A1"/>
</dbReference>
<keyword evidence="3" id="KW-1017">Isopeptide bond</keyword>
<dbReference type="EMBL" id="RHFK02000018">
    <property type="protein sequence ID" value="TWW61164.1"/>
    <property type="molecule type" value="Genomic_DNA"/>
</dbReference>
<dbReference type="Pfam" id="PF00566">
    <property type="entry name" value="RabGAP-TBC"/>
    <property type="match status" value="1"/>
</dbReference>
<comment type="subcellular location">
    <subcellularLocation>
        <location evidence="1">Nucleus speckle</location>
    </subcellularLocation>
</comment>
<evidence type="ECO:0000256" key="8">
    <source>
        <dbReference type="ARBA" id="ARBA00022843"/>
    </source>
</evidence>
<evidence type="ECO:0000256" key="1">
    <source>
        <dbReference type="ARBA" id="ARBA00004324"/>
    </source>
</evidence>
<evidence type="ECO:0000256" key="11">
    <source>
        <dbReference type="ARBA" id="ARBA00023242"/>
    </source>
</evidence>
<evidence type="ECO:0000256" key="16">
    <source>
        <dbReference type="SAM" id="MobiDB-lite"/>
    </source>
</evidence>
<feature type="region of interest" description="Disordered" evidence="16">
    <location>
        <begin position="304"/>
        <end position="374"/>
    </location>
</feature>
<keyword evidence="10" id="KW-0508">mRNA splicing</keyword>
<evidence type="ECO:0000256" key="2">
    <source>
        <dbReference type="ARBA" id="ARBA00022468"/>
    </source>
</evidence>
<evidence type="ECO:0000256" key="5">
    <source>
        <dbReference type="ARBA" id="ARBA00022664"/>
    </source>
</evidence>
<dbReference type="FunFam" id="1.10.472.80:FF:000008">
    <property type="entry name" value="TBC1 domain family member 10A"/>
    <property type="match status" value="1"/>
</dbReference>
<reference evidence="20 21" key="1">
    <citation type="submission" date="2019-04" db="EMBL/GenBank/DDBJ databases">
        <title>Chromosome genome assembly for Takifugu flavidus.</title>
        <authorList>
            <person name="Xiao S."/>
        </authorList>
    </citation>
    <scope>NUCLEOTIDE SEQUENCE [LARGE SCALE GENOMIC DNA]</scope>
    <source>
        <strain evidence="20">HTHZ2018</strain>
        <tissue evidence="20">Muscle</tissue>
    </source>
</reference>
<feature type="compositionally biased region" description="Pro residues" evidence="16">
    <location>
        <begin position="355"/>
        <end position="370"/>
    </location>
</feature>
<dbReference type="InterPro" id="IPR000626">
    <property type="entry name" value="Ubiquitin-like_dom"/>
</dbReference>
<feature type="domain" description="Rab-GAP TBC" evidence="18">
    <location>
        <begin position="855"/>
        <end position="1043"/>
    </location>
</feature>
<dbReference type="InterPro" id="IPR035967">
    <property type="entry name" value="SWAP/Surp_sf"/>
</dbReference>
<evidence type="ECO:0000256" key="14">
    <source>
        <dbReference type="ARBA" id="ARBA00074916"/>
    </source>
</evidence>
<dbReference type="InterPro" id="IPR000195">
    <property type="entry name" value="Rab-GAP-TBC_dom"/>
</dbReference>
<keyword evidence="21" id="KW-1185">Reference proteome</keyword>
<dbReference type="FunFam" id="3.10.20.90:FF:000091">
    <property type="entry name" value="Splicing factor 3A subunit 1"/>
    <property type="match status" value="1"/>
</dbReference>
<feature type="region of interest" description="Disordered" evidence="16">
    <location>
        <begin position="1156"/>
        <end position="1260"/>
    </location>
</feature>
<evidence type="ECO:0000256" key="4">
    <source>
        <dbReference type="ARBA" id="ARBA00022553"/>
    </source>
</evidence>
<evidence type="ECO:0000259" key="18">
    <source>
        <dbReference type="PROSITE" id="PS50086"/>
    </source>
</evidence>
<dbReference type="GO" id="GO:0000381">
    <property type="term" value="P:regulation of alternative mRNA splicing, via spliceosome"/>
    <property type="evidence" value="ECO:0007669"/>
    <property type="project" value="TreeGrafter"/>
</dbReference>
<evidence type="ECO:0000259" key="19">
    <source>
        <dbReference type="PROSITE" id="PS50128"/>
    </source>
</evidence>
<dbReference type="SUPFAM" id="SSF109905">
    <property type="entry name" value="Surp module (SWAP domain)"/>
    <property type="match status" value="2"/>
</dbReference>
<dbReference type="GO" id="GO:0071013">
    <property type="term" value="C:catalytic step 2 spliceosome"/>
    <property type="evidence" value="ECO:0007669"/>
    <property type="project" value="TreeGrafter"/>
</dbReference>
<dbReference type="PROSITE" id="PS50053">
    <property type="entry name" value="UBIQUITIN_2"/>
    <property type="match status" value="1"/>
</dbReference>
<feature type="compositionally biased region" description="Acidic residues" evidence="16">
    <location>
        <begin position="342"/>
        <end position="351"/>
    </location>
</feature>
<dbReference type="GO" id="GO:0005096">
    <property type="term" value="F:GTPase activator activity"/>
    <property type="evidence" value="ECO:0007669"/>
    <property type="project" value="UniProtKB-KW"/>
</dbReference>
<gene>
    <name evidence="20" type="ORF">D4764_05G0012540</name>
</gene>
<keyword evidence="4" id="KW-0597">Phosphoprotein</keyword>
<feature type="compositionally biased region" description="Polar residues" evidence="16">
    <location>
        <begin position="1192"/>
        <end position="1201"/>
    </location>
</feature>
<dbReference type="GO" id="GO:0071004">
    <property type="term" value="C:U2-type prespliceosome"/>
    <property type="evidence" value="ECO:0007669"/>
    <property type="project" value="TreeGrafter"/>
</dbReference>
<dbReference type="GO" id="GO:0045292">
    <property type="term" value="P:mRNA cis splicing, via spliceosome"/>
    <property type="evidence" value="ECO:0007669"/>
    <property type="project" value="InterPro"/>
</dbReference>
<dbReference type="FunFam" id="1.10.8.270:FF:000007">
    <property type="entry name" value="TBC1 domain family member 10A"/>
    <property type="match status" value="1"/>
</dbReference>
<evidence type="ECO:0000256" key="6">
    <source>
        <dbReference type="ARBA" id="ARBA00022728"/>
    </source>
</evidence>
<evidence type="ECO:0000256" key="9">
    <source>
        <dbReference type="ARBA" id="ARBA00022990"/>
    </source>
</evidence>
<protein>
    <recommendedName>
        <fullName evidence="14">Splicing factor 3A subunit 1</fullName>
    </recommendedName>
</protein>
<feature type="region of interest" description="Disordered" evidence="16">
    <location>
        <begin position="650"/>
        <end position="671"/>
    </location>
</feature>
<keyword evidence="9" id="KW-0007">Acetylation</keyword>
<feature type="compositionally biased region" description="Pro residues" evidence="16">
    <location>
        <begin position="650"/>
        <end position="660"/>
    </location>
</feature>
<evidence type="ECO:0000313" key="21">
    <source>
        <dbReference type="Proteomes" id="UP000324091"/>
    </source>
</evidence>
<dbReference type="GO" id="GO:0005686">
    <property type="term" value="C:U2 snRNP"/>
    <property type="evidence" value="ECO:0007669"/>
    <property type="project" value="TreeGrafter"/>
</dbReference>
<dbReference type="Gene3D" id="1.10.8.270">
    <property type="entry name" value="putative rabgap domain of human tbc1 domain family member 14 like domains"/>
    <property type="match status" value="1"/>
</dbReference>
<evidence type="ECO:0000259" key="17">
    <source>
        <dbReference type="PROSITE" id="PS50053"/>
    </source>
</evidence>
<dbReference type="SMART" id="SM00648">
    <property type="entry name" value="SWAP"/>
    <property type="match status" value="2"/>
</dbReference>
<dbReference type="PROSITE" id="PS50086">
    <property type="entry name" value="TBC_RABGAP"/>
    <property type="match status" value="1"/>
</dbReference>
<dbReference type="Gene3D" id="1.10.10.790">
    <property type="entry name" value="Surp module"/>
    <property type="match status" value="2"/>
</dbReference>
<feature type="domain" description="SURP motif" evidence="19">
    <location>
        <begin position="153"/>
        <end position="195"/>
    </location>
</feature>
<dbReference type="GO" id="GO:0005886">
    <property type="term" value="C:plasma membrane"/>
    <property type="evidence" value="ECO:0007669"/>
    <property type="project" value="UniProtKB-ARBA"/>
</dbReference>
<keyword evidence="5" id="KW-0507">mRNA processing</keyword>
<dbReference type="CDD" id="cd01800">
    <property type="entry name" value="Ubl_SF3a120"/>
    <property type="match status" value="1"/>
</dbReference>
<keyword evidence="15" id="KW-0175">Coiled coil</keyword>
<dbReference type="PANTHER" id="PTHR15316:SF1">
    <property type="entry name" value="SPLICING FACTOR 3A SUBUNIT 1"/>
    <property type="match status" value="1"/>
</dbReference>
<dbReference type="SUPFAM" id="SSF47923">
    <property type="entry name" value="Ypt/Rab-GAP domain of gyp1p"/>
    <property type="match status" value="2"/>
</dbReference>
<keyword evidence="8" id="KW-0832">Ubl conjugation</keyword>
<dbReference type="PANTHER" id="PTHR15316">
    <property type="entry name" value="SPLICEOSOME ASSOCIATED PROTEIN 114/SWAP SPLICING FACTOR-RELATED"/>
    <property type="match status" value="1"/>
</dbReference>
<evidence type="ECO:0000256" key="7">
    <source>
        <dbReference type="ARBA" id="ARBA00022737"/>
    </source>
</evidence>
<organism evidence="20 21">
    <name type="scientific">Takifugu flavidus</name>
    <name type="common">sansaifugu</name>
    <dbReference type="NCBI Taxonomy" id="433684"/>
    <lineage>
        <taxon>Eukaryota</taxon>
        <taxon>Metazoa</taxon>
        <taxon>Chordata</taxon>
        <taxon>Craniata</taxon>
        <taxon>Vertebrata</taxon>
        <taxon>Euteleostomi</taxon>
        <taxon>Actinopterygii</taxon>
        <taxon>Neopterygii</taxon>
        <taxon>Teleostei</taxon>
        <taxon>Neoteleostei</taxon>
        <taxon>Acanthomorphata</taxon>
        <taxon>Eupercaria</taxon>
        <taxon>Tetraodontiformes</taxon>
        <taxon>Tetradontoidea</taxon>
        <taxon>Tetraodontidae</taxon>
        <taxon>Takifugu</taxon>
    </lineage>
</organism>
<evidence type="ECO:0000313" key="20">
    <source>
        <dbReference type="EMBL" id="TWW61164.1"/>
    </source>
</evidence>
<feature type="coiled-coil region" evidence="15">
    <location>
        <begin position="213"/>
        <end position="257"/>
    </location>
</feature>
<dbReference type="Gene3D" id="1.10.10.750">
    <property type="entry name" value="Ypt/Rab-GAP domain of gyp1p, domain 1"/>
    <property type="match status" value="1"/>
</dbReference>
<feature type="region of interest" description="Disordered" evidence="16">
    <location>
        <begin position="1"/>
        <end position="28"/>
    </location>
</feature>
<evidence type="ECO:0000256" key="3">
    <source>
        <dbReference type="ARBA" id="ARBA00022499"/>
    </source>
</evidence>
<dbReference type="Pfam" id="PF01805">
    <property type="entry name" value="Surp"/>
    <property type="match status" value="2"/>
</dbReference>
<dbReference type="InterPro" id="IPR000061">
    <property type="entry name" value="Surp"/>
</dbReference>
<comment type="function">
    <text evidence="12">Component of the 17S U2 SnRNP complex of the spliceosome, a large ribonucleoprotein complex that removes introns from transcribed pre-mRNAs. The 17S U2 SnRNP complex (1) directly participates in early spliceosome assembly and (2) mediates recognition of the intron branch site during pre-mRNA splicing by promoting the selection of the pre-mRNA branch-site adenosine, the nucleophile for the first step of splicing. Within the 17S U2 SnRNP complex, SF3A1 is part of the SF3A subcomplex that contributes to the assembly of the 17S U2 snRNP, and the subsequent assembly of the pre-spliceosome 'E' complex and the pre-catalytic spliceosome 'A' complex. Involved in pre-mRNA splicing as a component of pre-catalytic spliceosome 'B' complexes.</text>
</comment>
<dbReference type="Pfam" id="PF12230">
    <property type="entry name" value="PRP21_like_P"/>
    <property type="match status" value="1"/>
</dbReference>
<dbReference type="InterPro" id="IPR022030">
    <property type="entry name" value="SF3A1_dom"/>
</dbReference>
<comment type="caution">
    <text evidence="20">The sequence shown here is derived from an EMBL/GenBank/DDBJ whole genome shotgun (WGS) entry which is preliminary data.</text>
</comment>
<dbReference type="PROSITE" id="PS50128">
    <property type="entry name" value="SURP"/>
    <property type="match status" value="2"/>
</dbReference>
<feature type="region of interest" description="Disordered" evidence="16">
    <location>
        <begin position="522"/>
        <end position="561"/>
    </location>
</feature>
<keyword evidence="2" id="KW-0343">GTPase activation</keyword>
<dbReference type="FunFam" id="1.10.10.790:FF:000001">
    <property type="entry name" value="Splicing factor 3a, subunit 1"/>
    <property type="match status" value="1"/>
</dbReference>
<feature type="compositionally biased region" description="Basic and acidic residues" evidence="16">
    <location>
        <begin position="661"/>
        <end position="671"/>
    </location>
</feature>
<accession>A0A5C6N0S8</accession>
<dbReference type="SMART" id="SM00164">
    <property type="entry name" value="TBC"/>
    <property type="match status" value="1"/>
</dbReference>
<dbReference type="FunFam" id="1.10.10.790:FF:000002">
    <property type="entry name" value="Splicing factor 3A subunit 1"/>
    <property type="match status" value="1"/>
</dbReference>
<feature type="domain" description="SURP motif" evidence="19">
    <location>
        <begin position="42"/>
        <end position="84"/>
    </location>
</feature>
<name>A0A5C6N0S8_9TELE</name>
<sequence length="1260" mass="143115">MPPGPVQIVQPEPNKNDGPVEETPATKPIVGIIYPPPEVRNIVDKTASFVARNGPEFEARIRQNEINNPKFNFLNPNDPYHAYYRHKVNEFKEGKAQEPSAAVPKVMQQTMQQTQQLPQKVQVIQETIVPKEPPPEFEFIADPPSISAFDLDVVKLTAQFVARNGRQFLTQLMQKEQRNYQFDFLRPQHSLFNYFTKLVEQYTKILIPPKGLLIKLKKEAENSKEVLDQVKYRVEWAKFQERERKKEEEEKEKERVAYAQIDWHDFVVVETVDFQPNEQGHFPPPTTTEELGARILIQERYEKYGESEEVEMEVESEDEDDRRDTRHEGHASQPDQDTQLQDMDEGSDDEDMKAPLPPDNPMPPPLPPTPDQVIIRKDYDPKASRPQPTVAPQDEYLISPITGEKIQASKMQEHMRIGLLDPRWLEQRDRSIRDRQTEDEVFAPGLDIESSLKQLAERRTDIFGVEETAIGKKIGEEEIQKPEEKVTWDGHSGSMARTQQAAQANITLQEQIEAIHKAKGLVGEDDAKEKIGPSKPSELSHQPPVPSSPAMLQKPNPPLTAVPRPPSTLGPPIRTTLLPAVPVIPRPPVTPVVRLAPGQVIAQVPPMIPAPRVNVVQVPPPAPHLLAPRPPPVVVPAAFVPAPPLPQPPSVVPAPPIHPPPPRDDEPVSKKMKSEDNLMPEEEFLRRNKGPVAVKVQVPNMQDKTEWKLSGQVLNFTVPLTDQVSVIKVKIHEATGMPAGKQKLQFEPVSFLASMAKIENGRQSVDTRSIRTISSSHIDDESSLGSDSEINGFTDRQTDKYGFIGGAQQCAQLGAQDVPPEVLRQREVKWLDMLSHWDKWIMKRFNKVRLRCQKGIPPALRGRTWLYLSGGKVKKEQNQGKFQELDNQPGDPKWVDVIEKDLHRQFPFHEMFVARGGHGQQDLFRVLKAYTLYRPEEGYCQAQAPIAAVLLMHMPAEDAFWVLVQICEKYLPGYYSPGLEAIQLDGEILFALLRRISPVAYRHLEKHKIDPILYMTEWFMCAFSRTLPWASVLRVWDMFLCDGVKIIFRVGLVLLKCMLGSREKLKACQGQYETMELLRAIEPRYMQEGFLVREILEIPVTARDLEREHHSQLKRWKKNRGELNFKSPPRMHGTRIIMLAEPPRRQDLQQNPTILVEASQPALLKKSKEEKKSKKRSVKKSKPVEEIPNPYSLPSDNSSRPTEPARPLPESSEAAEAVPNTKSDLLQQQQQALTDAPPAKESPLQQSTQSLSSTEQDTYL</sequence>
<evidence type="ECO:0000256" key="10">
    <source>
        <dbReference type="ARBA" id="ARBA00023187"/>
    </source>
</evidence>
<evidence type="ECO:0000256" key="12">
    <source>
        <dbReference type="ARBA" id="ARBA00060058"/>
    </source>
</evidence>
<comment type="subunit">
    <text evidence="13">Component of the 17S U2 SnRNP complex, a ribonucleoprotein complex that contains small nuclear RNA (snRNA) U2 and a number of specific proteins. Part of the SF3A subcomplex of the 17S U2 SnRNP complex which is composed of three subunits; SF3A3/SAP61, SF3A2/SAP62 and SF3A1/SAP114. SF3A associates with the splicing factor SF3B and a 12S RNA unit to form the mature 17S U2 small nuclear ribonucleoprotein complex (17S U2 snRNP). SF3A1 functions as a scaffold that interacts directly with both SF3A2 and SF3A3. Identified in the spliceosome 'E' complex, a precursor of the spliceosome 'A' complex. Identified in the spliceosome 'A' and 'B' complexes. Identified in the spliceosome 'C' complex. Interacts with P2RX6; resulting in a reduction of the splicing activity.</text>
</comment>
<dbReference type="Gene3D" id="3.10.20.90">
    <property type="entry name" value="Phosphatidylinositol 3-kinase Catalytic Subunit, Chain A, domain 1"/>
    <property type="match status" value="1"/>
</dbReference>
<feature type="compositionally biased region" description="Acidic residues" evidence="16">
    <location>
        <begin position="307"/>
        <end position="321"/>
    </location>
</feature>
<dbReference type="InterPro" id="IPR035563">
    <property type="entry name" value="SF3As1_ubi"/>
</dbReference>
<dbReference type="GO" id="GO:0016607">
    <property type="term" value="C:nuclear speck"/>
    <property type="evidence" value="ECO:0007669"/>
    <property type="project" value="UniProtKB-SubCell"/>
</dbReference>
<evidence type="ECO:0000256" key="13">
    <source>
        <dbReference type="ARBA" id="ARBA00061882"/>
    </source>
</evidence>
<feature type="compositionally biased region" description="Low complexity" evidence="16">
    <location>
        <begin position="1241"/>
        <end position="1260"/>
    </location>
</feature>
<dbReference type="FunFam" id="1.10.10.750:FF:000001">
    <property type="entry name" value="TBC1 domain family member 10A"/>
    <property type="match status" value="1"/>
</dbReference>
<keyword evidence="6" id="KW-0747">Spliceosome</keyword>
<dbReference type="InterPro" id="IPR029071">
    <property type="entry name" value="Ubiquitin-like_domsf"/>
</dbReference>
<proteinExistence type="predicted"/>
<keyword evidence="11" id="KW-0539">Nucleus</keyword>
<dbReference type="AlphaFoldDB" id="A0A5C6N0S8"/>
<dbReference type="GO" id="GO:0003723">
    <property type="term" value="F:RNA binding"/>
    <property type="evidence" value="ECO:0007669"/>
    <property type="project" value="InterPro"/>
</dbReference>
<dbReference type="Gene3D" id="1.10.472.80">
    <property type="entry name" value="Ypt/Rab-GAP domain of gyp1p, domain 3"/>
    <property type="match status" value="1"/>
</dbReference>
<dbReference type="InterPro" id="IPR035969">
    <property type="entry name" value="Rab-GAP_TBC_sf"/>
</dbReference>